<accession>A0A5C5YH49</accession>
<dbReference type="PANTHER" id="PTHR35889">
    <property type="entry name" value="CYCLOINULO-OLIGOSACCHARIDE FRUCTANOTRANSFERASE-RELATED"/>
    <property type="match status" value="1"/>
</dbReference>
<dbReference type="Pfam" id="PF07583">
    <property type="entry name" value="PSCyt2"/>
    <property type="match status" value="1"/>
</dbReference>
<reference evidence="3 4" key="1">
    <citation type="submission" date="2019-02" db="EMBL/GenBank/DDBJ databases">
        <title>Deep-cultivation of Planctomycetes and their phenomic and genomic characterization uncovers novel biology.</title>
        <authorList>
            <person name="Wiegand S."/>
            <person name="Jogler M."/>
            <person name="Boedeker C."/>
            <person name="Pinto D."/>
            <person name="Vollmers J."/>
            <person name="Rivas-Marin E."/>
            <person name="Kohn T."/>
            <person name="Peeters S.H."/>
            <person name="Heuer A."/>
            <person name="Rast P."/>
            <person name="Oberbeckmann S."/>
            <person name="Bunk B."/>
            <person name="Jeske O."/>
            <person name="Meyerdierks A."/>
            <person name="Storesund J.E."/>
            <person name="Kallscheuer N."/>
            <person name="Luecker S."/>
            <person name="Lage O.M."/>
            <person name="Pohl T."/>
            <person name="Merkel B.J."/>
            <person name="Hornburger P."/>
            <person name="Mueller R.-W."/>
            <person name="Bruemmer F."/>
            <person name="Labrenz M."/>
            <person name="Spormann A.M."/>
            <person name="Op Den Camp H."/>
            <person name="Overmann J."/>
            <person name="Amann R."/>
            <person name="Jetten M.S.M."/>
            <person name="Mascher T."/>
            <person name="Medema M.H."/>
            <person name="Devos D.P."/>
            <person name="Kaster A.-K."/>
            <person name="Ovreas L."/>
            <person name="Rohde M."/>
            <person name="Galperin M.Y."/>
            <person name="Jogler C."/>
        </authorList>
    </citation>
    <scope>NUCLEOTIDE SEQUENCE [LARGE SCALE GENOMIC DNA]</scope>
    <source>
        <strain evidence="3 4">Pla123a</strain>
    </source>
</reference>
<dbReference type="InterPro" id="IPR011444">
    <property type="entry name" value="DUF1549"/>
</dbReference>
<evidence type="ECO:0000259" key="2">
    <source>
        <dbReference type="Pfam" id="PF07587"/>
    </source>
</evidence>
<dbReference type="PANTHER" id="PTHR35889:SF3">
    <property type="entry name" value="F-BOX DOMAIN-CONTAINING PROTEIN"/>
    <property type="match status" value="1"/>
</dbReference>
<feature type="domain" description="DUF1549" evidence="1">
    <location>
        <begin position="26"/>
        <end position="221"/>
    </location>
</feature>
<evidence type="ECO:0008006" key="5">
    <source>
        <dbReference type="Google" id="ProtNLM"/>
    </source>
</evidence>
<evidence type="ECO:0000313" key="4">
    <source>
        <dbReference type="Proteomes" id="UP000318478"/>
    </source>
</evidence>
<name>A0A5C5YH49_9BACT</name>
<sequence>MLSPLSALAATRDATPDPIPAQTRLIEQQVRAAWQDAGLAPSKAATDAEWCRRVYLDLLGRIPSVDELQQYTSDRSGDKQLKLVDRLLGDEYLAEFARNWTTVWTNLLVGRTGGVDRNSLVDRSGMQQYLRRAFQKNKPYDQIMRELVSATGSCRPGDDDYNGAANFLADKMEENGIQATAKTSQIFLGMAVQCTQCHNHPFNEYKQNQFWEMNAFFRQTRIQRNQADVNDRYARIVDRDFAGEGGDPTKAELYYELRNGKLKVAYPVFVDGTSLAELYADQGEDFGDSGYLSDINRRGELADLIAASELFPRAMVNRMWSHFFGYGFTKPVDDMGPHNSPSHPELLGKLADEFRGSSFNLKQLMRWMVLSEPYSLSSRVSRTNDSDDPAVGSRPMFSHFYLRQMQAEQLYESLLVATKADESLSYAQREEMKQRWLAQFNTAFGNDENGEATTFNGSIPQALMMMNGDLIRSATECKPGSFLHEVAMNDRLSNPQKITQLYLAALAREPERDELAISNKILAARGGEVPAALQDVWWALLNTNEFILNH</sequence>
<dbReference type="InterPro" id="IPR022655">
    <property type="entry name" value="DUF1553"/>
</dbReference>
<organism evidence="3 4">
    <name type="scientific">Posidoniimonas polymericola</name>
    <dbReference type="NCBI Taxonomy" id="2528002"/>
    <lineage>
        <taxon>Bacteria</taxon>
        <taxon>Pseudomonadati</taxon>
        <taxon>Planctomycetota</taxon>
        <taxon>Planctomycetia</taxon>
        <taxon>Pirellulales</taxon>
        <taxon>Lacipirellulaceae</taxon>
        <taxon>Posidoniimonas</taxon>
    </lineage>
</organism>
<feature type="domain" description="DUF1553" evidence="2">
    <location>
        <begin position="297"/>
        <end position="420"/>
    </location>
</feature>
<evidence type="ECO:0000313" key="3">
    <source>
        <dbReference type="EMBL" id="TWT73855.1"/>
    </source>
</evidence>
<protein>
    <recommendedName>
        <fullName evidence="5">DUF1549 domain-containing protein</fullName>
    </recommendedName>
</protein>
<proteinExistence type="predicted"/>
<dbReference type="AlphaFoldDB" id="A0A5C5YH49"/>
<dbReference type="EMBL" id="SJPO01000009">
    <property type="protein sequence ID" value="TWT73855.1"/>
    <property type="molecule type" value="Genomic_DNA"/>
</dbReference>
<keyword evidence="4" id="KW-1185">Reference proteome</keyword>
<evidence type="ECO:0000259" key="1">
    <source>
        <dbReference type="Pfam" id="PF07583"/>
    </source>
</evidence>
<dbReference type="Proteomes" id="UP000318478">
    <property type="component" value="Unassembled WGS sequence"/>
</dbReference>
<comment type="caution">
    <text evidence="3">The sequence shown here is derived from an EMBL/GenBank/DDBJ whole genome shotgun (WGS) entry which is preliminary data.</text>
</comment>
<gene>
    <name evidence="3" type="ORF">Pla123a_37490</name>
</gene>
<dbReference type="Pfam" id="PF07587">
    <property type="entry name" value="PSD1"/>
    <property type="match status" value="1"/>
</dbReference>